<gene>
    <name evidence="2" type="ORF">LZC95_29430</name>
</gene>
<organism evidence="2 3">
    <name type="scientific">Pendulispora brunnea</name>
    <dbReference type="NCBI Taxonomy" id="2905690"/>
    <lineage>
        <taxon>Bacteria</taxon>
        <taxon>Pseudomonadati</taxon>
        <taxon>Myxococcota</taxon>
        <taxon>Myxococcia</taxon>
        <taxon>Myxococcales</taxon>
        <taxon>Sorangiineae</taxon>
        <taxon>Pendulisporaceae</taxon>
        <taxon>Pendulispora</taxon>
    </lineage>
</organism>
<dbReference type="SUPFAM" id="SSF160631">
    <property type="entry name" value="SMI1/KNR4-like"/>
    <property type="match status" value="1"/>
</dbReference>
<evidence type="ECO:0000313" key="3">
    <source>
        <dbReference type="Proteomes" id="UP001379533"/>
    </source>
</evidence>
<keyword evidence="3" id="KW-1185">Reference proteome</keyword>
<evidence type="ECO:0000313" key="2">
    <source>
        <dbReference type="EMBL" id="WXA90566.1"/>
    </source>
</evidence>
<sequence length="684" mass="75198">MSVALLKEAFLAAPSWTQKDAELIARVMDSLMRMAPNLTRNEVLACFGALKQDPQYRLLLSDLHLASCLERNPAQLDEMLRTNTDTASRTALLRRAIRLRWFEPMAQAMRTWTMPQILLALPIGDLDSLPMDAEEGAASFCTTLGVRHRCIYRHAAKAGDTDFLARQASEAALVERNDVNGGLARATLPWALGTIISESARAGLLDFSYTWLQRSAPAFEHQPPWRGVVEDVALHAGRHGYWDIATTLLPDVTNERIAFEIKFQLGFADAGGWREQLAQWHGIAPKEAAPLGEELCSELLRRNDVDAAYEVLSWSAAAASGLRFASEHPLAPLVRRAVEHFCAVGEYETAVRWAEVLGGEHVKSAFFSAGHAAALGGQHDIARRFASRLGGHEGLLAVVDSALPNTEPPAKGSDPSQRLTATLLRLEAMHGRSPASVGFGISPFRIYAQAFVRMPPVPARPLPEGARAHIHRPKPAKVGAGARRTAKTSPRELDAIPGMRSNLASEVSRLLRIFRDNGRKLALSPLSSEAPFDEVQATTGIVLEEDMKAFYRAFGGADGASLFAIEIAGPTWFELNPLPRAIESWDGSGPHPIAKYPDLELEPRDRRIHPDAVIHPGWFPFADSSGGSARLYYDTAPTKHGRHGQIIAFQHDPDEIFYVAASFFDFLRASNDLLEKAWDELESY</sequence>
<dbReference type="EMBL" id="CP089982">
    <property type="protein sequence ID" value="WXA90566.1"/>
    <property type="molecule type" value="Genomic_DNA"/>
</dbReference>
<dbReference type="Gene3D" id="3.40.1580.10">
    <property type="entry name" value="SMI1/KNR4-like"/>
    <property type="match status" value="1"/>
</dbReference>
<dbReference type="RefSeq" id="WP_394841180.1">
    <property type="nucleotide sequence ID" value="NZ_CP089982.1"/>
</dbReference>
<reference evidence="2 3" key="1">
    <citation type="submission" date="2021-12" db="EMBL/GenBank/DDBJ databases">
        <title>Discovery of the Pendulisporaceae a myxobacterial family with distinct sporulation behavior and unique specialized metabolism.</title>
        <authorList>
            <person name="Garcia R."/>
            <person name="Popoff A."/>
            <person name="Bader C.D."/>
            <person name="Loehr J."/>
            <person name="Walesch S."/>
            <person name="Walt C."/>
            <person name="Boldt J."/>
            <person name="Bunk B."/>
            <person name="Haeckl F.J.F.P.J."/>
            <person name="Gunesch A.P."/>
            <person name="Birkelbach J."/>
            <person name="Nuebel U."/>
            <person name="Pietschmann T."/>
            <person name="Bach T."/>
            <person name="Mueller R."/>
        </authorList>
    </citation>
    <scope>NUCLEOTIDE SEQUENCE [LARGE SCALE GENOMIC DNA]</scope>
    <source>
        <strain evidence="2 3">MSr12523</strain>
    </source>
</reference>
<proteinExistence type="predicted"/>
<dbReference type="Pfam" id="PF09346">
    <property type="entry name" value="SMI1_KNR4"/>
    <property type="match status" value="1"/>
</dbReference>
<accession>A0ABZ2JW00</accession>
<evidence type="ECO:0000259" key="1">
    <source>
        <dbReference type="Pfam" id="PF09346"/>
    </source>
</evidence>
<feature type="domain" description="Knr4/Smi1-like" evidence="1">
    <location>
        <begin position="528"/>
        <end position="668"/>
    </location>
</feature>
<dbReference type="InterPro" id="IPR037883">
    <property type="entry name" value="Knr4/Smi1-like_sf"/>
</dbReference>
<protein>
    <submittedName>
        <fullName evidence="2">SMI1/KNR4 family protein</fullName>
    </submittedName>
</protein>
<dbReference type="Proteomes" id="UP001379533">
    <property type="component" value="Chromosome"/>
</dbReference>
<name>A0ABZ2JW00_9BACT</name>
<dbReference type="InterPro" id="IPR018958">
    <property type="entry name" value="Knr4/Smi1-like_dom"/>
</dbReference>